<evidence type="ECO:0000313" key="1">
    <source>
        <dbReference type="EMBL" id="TDX28267.1"/>
    </source>
</evidence>
<name>A0A4V3GTT3_9RHOB</name>
<reference evidence="1 2" key="1">
    <citation type="submission" date="2019-03" db="EMBL/GenBank/DDBJ databases">
        <title>Genomic Encyclopedia of Type Strains, Phase IV (KMG-IV): sequencing the most valuable type-strain genomes for metagenomic binning, comparative biology and taxonomic classification.</title>
        <authorList>
            <person name="Goeker M."/>
        </authorList>
    </citation>
    <scope>NUCLEOTIDE SEQUENCE [LARGE SCALE GENOMIC DNA]</scope>
    <source>
        <strain evidence="1 2">JA181</strain>
    </source>
</reference>
<protein>
    <submittedName>
        <fullName evidence="1">Uncharacterized protein</fullName>
    </submittedName>
</protein>
<sequence>MSAPDTNAKTPLAQGTGTYLAQIPRGDPARQVARETGAAFGGALYVDSLSDPTGPVPTCLDLLRVTFDTVARGLLETTVAN</sequence>
<evidence type="ECO:0000313" key="2">
    <source>
        <dbReference type="Proteomes" id="UP000295484"/>
    </source>
</evidence>
<dbReference type="EMBL" id="SOEB01000012">
    <property type="protein sequence ID" value="TDX28267.1"/>
    <property type="molecule type" value="Genomic_DNA"/>
</dbReference>
<dbReference type="AlphaFoldDB" id="A0A4V3GTT3"/>
<gene>
    <name evidence="1" type="ORF">EV657_11295</name>
</gene>
<comment type="caution">
    <text evidence="1">The sequence shown here is derived from an EMBL/GenBank/DDBJ whole genome shotgun (WGS) entry which is preliminary data.</text>
</comment>
<accession>A0A4V3GTT3</accession>
<dbReference type="Proteomes" id="UP000295484">
    <property type="component" value="Unassembled WGS sequence"/>
</dbReference>
<organism evidence="1 2">
    <name type="scientific">Rhodovulum visakhapatnamense</name>
    <dbReference type="NCBI Taxonomy" id="364297"/>
    <lineage>
        <taxon>Bacteria</taxon>
        <taxon>Pseudomonadati</taxon>
        <taxon>Pseudomonadota</taxon>
        <taxon>Alphaproteobacteria</taxon>
        <taxon>Rhodobacterales</taxon>
        <taxon>Paracoccaceae</taxon>
        <taxon>Rhodovulum</taxon>
    </lineage>
</organism>
<proteinExistence type="predicted"/>